<dbReference type="RefSeq" id="XP_003678465.1">
    <property type="nucleotide sequence ID" value="XM_003678417.1"/>
</dbReference>
<dbReference type="EMBL" id="HE576761">
    <property type="protein sequence ID" value="CCC72127.1"/>
    <property type="molecule type" value="Genomic_DNA"/>
</dbReference>
<dbReference type="OrthoDB" id="4080273at2759"/>
<dbReference type="GeneID" id="96905824"/>
<dbReference type="AlphaFoldDB" id="G0VKT9"/>
<accession>G0VKT9</accession>
<keyword evidence="3" id="KW-1185">Reference proteome</keyword>
<keyword evidence="1" id="KW-1133">Transmembrane helix</keyword>
<organism evidence="2 3">
    <name type="scientific">Naumovozyma castellii</name>
    <name type="common">Yeast</name>
    <name type="synonym">Saccharomyces castellii</name>
    <dbReference type="NCBI Taxonomy" id="27288"/>
    <lineage>
        <taxon>Eukaryota</taxon>
        <taxon>Fungi</taxon>
        <taxon>Dikarya</taxon>
        <taxon>Ascomycota</taxon>
        <taxon>Saccharomycotina</taxon>
        <taxon>Saccharomycetes</taxon>
        <taxon>Saccharomycetales</taxon>
        <taxon>Saccharomycetaceae</taxon>
        <taxon>Naumovozyma</taxon>
    </lineage>
</organism>
<dbReference type="KEGG" id="ncs:NCAS_0J01480"/>
<feature type="transmembrane region" description="Helical" evidence="1">
    <location>
        <begin position="6"/>
        <end position="27"/>
    </location>
</feature>
<protein>
    <submittedName>
        <fullName evidence="2">Uncharacterized protein</fullName>
    </submittedName>
</protein>
<reference key="2">
    <citation type="submission" date="2011-08" db="EMBL/GenBank/DDBJ databases">
        <title>Genome sequence of Naumovozyma castellii.</title>
        <authorList>
            <person name="Gordon J.L."/>
            <person name="Armisen D."/>
            <person name="Proux-Wera E."/>
            <person name="OhEigeartaigh S.S."/>
            <person name="Byrne K.P."/>
            <person name="Wolfe K.H."/>
        </authorList>
    </citation>
    <scope>NUCLEOTIDE SEQUENCE</scope>
    <source>
        <strain>Type strain:CBS 4309</strain>
    </source>
</reference>
<sequence>MGRVRGFSVFSVTIVSIASVYMGMNFFRPIVVEQLAKDGNLREDVAQQVAQEKKLEQERELQLQKLQQLQQQQQQDIDPDVDVLLREESS</sequence>
<name>G0VKT9_NAUCA</name>
<dbReference type="HOGENOM" id="CLU_181694_0_0_1"/>
<reference evidence="2 3" key="1">
    <citation type="journal article" date="2011" name="Proc. Natl. Acad. Sci. U.S.A.">
        <title>Evolutionary erosion of yeast sex chromosomes by mating-type switching accidents.</title>
        <authorList>
            <person name="Gordon J.L."/>
            <person name="Armisen D."/>
            <person name="Proux-Wera E."/>
            <person name="Oheigeartaigh S.S."/>
            <person name="Byrne K.P."/>
            <person name="Wolfe K.H."/>
        </authorList>
    </citation>
    <scope>NUCLEOTIDE SEQUENCE [LARGE SCALE GENOMIC DNA]</scope>
    <source>
        <strain evidence="3">ATCC 76901 / BCRC 22586 / CBS 4309 / NBRC 1992 / NRRL Y-12630</strain>
    </source>
</reference>
<dbReference type="InParanoid" id="G0VKT9"/>
<evidence type="ECO:0000313" key="2">
    <source>
        <dbReference type="EMBL" id="CCC72127.1"/>
    </source>
</evidence>
<keyword evidence="1" id="KW-0472">Membrane</keyword>
<keyword evidence="1" id="KW-0812">Transmembrane</keyword>
<gene>
    <name evidence="2" type="primary">NCAS0J01480</name>
    <name evidence="2" type="ordered locus">NCAS_0J01480</name>
</gene>
<dbReference type="Proteomes" id="UP000001640">
    <property type="component" value="Chromosome 10"/>
</dbReference>
<evidence type="ECO:0000256" key="1">
    <source>
        <dbReference type="SAM" id="Phobius"/>
    </source>
</evidence>
<proteinExistence type="predicted"/>
<dbReference type="eggNOG" id="ENOG502S9HI">
    <property type="taxonomic scope" value="Eukaryota"/>
</dbReference>
<evidence type="ECO:0000313" key="3">
    <source>
        <dbReference type="Proteomes" id="UP000001640"/>
    </source>
</evidence>